<dbReference type="RefSeq" id="XP_001218798.1">
    <property type="nucleotide sequence ID" value="XM_001218797.1"/>
</dbReference>
<feature type="compositionally biased region" description="Basic residues" evidence="1">
    <location>
        <begin position="10"/>
        <end position="23"/>
    </location>
</feature>
<protein>
    <submittedName>
        <fullName evidence="2">Uncharacterized protein</fullName>
    </submittedName>
</protein>
<feature type="region of interest" description="Disordered" evidence="1">
    <location>
        <begin position="1"/>
        <end position="23"/>
    </location>
</feature>
<dbReference type="AlphaFoldDB" id="Q4GZC3"/>
<accession>Q4GZC3</accession>
<feature type="region of interest" description="Disordered" evidence="1">
    <location>
        <begin position="37"/>
        <end position="57"/>
    </location>
</feature>
<dbReference type="EMBL" id="AL929603">
    <property type="protein sequence ID" value="CAJ16021.1"/>
    <property type="molecule type" value="Genomic_DNA"/>
</dbReference>
<dbReference type="KEGG" id="tbr:TB927.1.950"/>
<sequence length="73" mass="7896">MTTAAPRRQQTLRHRSGGTHRAHVAYTLKIRSGRGGCSINPPLGEERPRNWTGSTLGRAPVTYGPDIASITCP</sequence>
<dbReference type="PaxDb" id="5691-CAJ16021"/>
<proteinExistence type="predicted"/>
<organism evidence="2 3">
    <name type="scientific">Trypanosoma brucei brucei (strain 927/4 GUTat10.1)</name>
    <dbReference type="NCBI Taxonomy" id="185431"/>
    <lineage>
        <taxon>Eukaryota</taxon>
        <taxon>Discoba</taxon>
        <taxon>Euglenozoa</taxon>
        <taxon>Kinetoplastea</taxon>
        <taxon>Metakinetoplastina</taxon>
        <taxon>Trypanosomatida</taxon>
        <taxon>Trypanosomatidae</taxon>
        <taxon>Trypanosoma</taxon>
    </lineage>
</organism>
<gene>
    <name evidence="2" type="ORF">TB927.1.950</name>
</gene>
<dbReference type="InParanoid" id="Q4GZC3"/>
<reference evidence="2 3" key="1">
    <citation type="journal article" date="2003" name="Nucleic Acids Res.">
        <title>The DNA sequence of chromosome I of an African trypanosome: gene content, chromosome organisation, recombination and polymorphism.</title>
        <authorList>
            <person name="Hall N."/>
            <person name="Berriman M."/>
            <person name="Lennard N.J."/>
            <person name="Harris B.R."/>
            <person name="Hertz-Fowler C."/>
            <person name="Bart-Delabesse E.N."/>
            <person name="Gerrare C.S."/>
            <person name="Atkin R.J."/>
            <person name="Barron A.J."/>
            <person name="Bowman S."/>
            <person name="Bray-Allen S.P."/>
            <person name="Bringaud F."/>
            <person name="Clark L.N."/>
            <person name="Corton C.H."/>
            <person name="Cronin A."/>
            <person name="Davies R."/>
            <person name="Doggett J."/>
            <person name="Fraser A."/>
            <person name="Gruter E."/>
            <person name="Hall S."/>
            <person name="Harper A.D."/>
            <person name="Kay M.P."/>
            <person name="Leech V."/>
            <person name="Mayes R."/>
            <person name="Price C."/>
            <person name="Quail M.A."/>
            <person name="Rabbinowitch E."/>
            <person name="Reitter C."/>
            <person name="Rutherford K."/>
            <person name="Sasse J."/>
            <person name="Sharp S."/>
            <person name="Shownkeen R."/>
            <person name="Macleod A."/>
            <person name="Taylor S."/>
            <person name="Tweedie A."/>
            <person name="Turner C.M.R."/>
            <person name="Tait A."/>
            <person name="Gull K."/>
            <person name="Barrell B."/>
            <person name="Melville S.E."/>
        </authorList>
    </citation>
    <scope>NUCLEOTIDE SEQUENCE [LARGE SCALE GENOMIC DNA]</scope>
    <source>
        <strain evidence="2 3">927/4 GUTat10.1</strain>
    </source>
</reference>
<dbReference type="Proteomes" id="UP000008524">
    <property type="component" value="Chromosome 1"/>
</dbReference>
<keyword evidence="3" id="KW-1185">Reference proteome</keyword>
<evidence type="ECO:0000256" key="1">
    <source>
        <dbReference type="SAM" id="MobiDB-lite"/>
    </source>
</evidence>
<evidence type="ECO:0000313" key="2">
    <source>
        <dbReference type="EMBL" id="CAJ16021.1"/>
    </source>
</evidence>
<evidence type="ECO:0000313" key="3">
    <source>
        <dbReference type="Proteomes" id="UP000008524"/>
    </source>
</evidence>
<reference evidence="3" key="2">
    <citation type="journal article" date="2005" name="Science">
        <title>The genome of the African trypanosome Trypanosoma brucei.</title>
        <authorList>
            <person name="Berriman M."/>
            <person name="Ghedin E."/>
            <person name="Hertz-Fowler C."/>
            <person name="Blandin G."/>
            <person name="Renauld H."/>
            <person name="Bartholomeu D.C."/>
            <person name="Lennard N.J."/>
            <person name="Caler E."/>
            <person name="Hamlin N.E."/>
            <person name="Haas B."/>
            <person name="Bohme U."/>
            <person name="Hannick L."/>
            <person name="Aslett M.A."/>
            <person name="Shallom J."/>
            <person name="Marcello L."/>
            <person name="Hou L."/>
            <person name="Wickstead B."/>
            <person name="Alsmark U.C."/>
            <person name="Arrowsmith C."/>
            <person name="Atkin R.J."/>
            <person name="Barron A.J."/>
            <person name="Bringaud F."/>
            <person name="Brooks K."/>
            <person name="Carrington M."/>
            <person name="Cherevach I."/>
            <person name="Chillingworth T.J."/>
            <person name="Churcher C."/>
            <person name="Clark L.N."/>
            <person name="Corton C.H."/>
            <person name="Cronin A."/>
            <person name="Davies R.M."/>
            <person name="Doggett J."/>
            <person name="Djikeng A."/>
            <person name="Feldblyum T."/>
            <person name="Field M.C."/>
            <person name="Fraser A."/>
            <person name="Goodhead I."/>
            <person name="Hance Z."/>
            <person name="Harper D."/>
            <person name="Harris B.R."/>
            <person name="Hauser H."/>
            <person name="Hostetler J."/>
            <person name="Ivens A."/>
            <person name="Jagels K."/>
            <person name="Johnson D."/>
            <person name="Johnson J."/>
            <person name="Jones K."/>
            <person name="Kerhornou A.X."/>
            <person name="Koo H."/>
            <person name="Larke N."/>
            <person name="Landfear S."/>
            <person name="Larkin C."/>
            <person name="Leech V."/>
            <person name="Line A."/>
            <person name="Lord A."/>
            <person name="Macleod A."/>
            <person name="Mooney P.J."/>
            <person name="Moule S."/>
            <person name="Martin D.M."/>
            <person name="Morgan G.W."/>
            <person name="Mungall K."/>
            <person name="Norbertczak H."/>
            <person name="Ormond D."/>
            <person name="Pai G."/>
            <person name="Peacock C.S."/>
            <person name="Peterson J."/>
            <person name="Quail M.A."/>
            <person name="Rabbinowitsch E."/>
            <person name="Rajandream M.A."/>
            <person name="Reitter C."/>
            <person name="Salzberg S.L."/>
            <person name="Sanders M."/>
            <person name="Schobel S."/>
            <person name="Sharp S."/>
            <person name="Simmonds M."/>
            <person name="Simpson A.J."/>
            <person name="Tallon L."/>
            <person name="Turner C.M."/>
            <person name="Tait A."/>
            <person name="Tivey A.R."/>
            <person name="Van Aken S."/>
            <person name="Walker D."/>
            <person name="Wanless D."/>
            <person name="Wang S."/>
            <person name="White B."/>
            <person name="White O."/>
            <person name="Whitehead S."/>
            <person name="Woodward J."/>
            <person name="Wortman J."/>
            <person name="Adams M.D."/>
            <person name="Embley T.M."/>
            <person name="Gull K."/>
            <person name="Ullu E."/>
            <person name="Barry J.D."/>
            <person name="Fairlamb A.H."/>
            <person name="Opperdoes F."/>
            <person name="Barrell B.G."/>
            <person name="Donelson J.E."/>
            <person name="Hall N."/>
            <person name="Fraser C.M."/>
            <person name="Melville S.E."/>
            <person name="El-Sayed N.M."/>
        </authorList>
    </citation>
    <scope>NUCLEOTIDE SEQUENCE [LARGE SCALE GENOMIC DNA]</scope>
    <source>
        <strain evidence="3">927/4 GUTat10.1</strain>
    </source>
</reference>
<dbReference type="GeneID" id="4357108"/>
<name>Q4GZC3_TRYB2</name>